<dbReference type="SUPFAM" id="SSF53850">
    <property type="entry name" value="Periplasmic binding protein-like II"/>
    <property type="match status" value="1"/>
</dbReference>
<dbReference type="PANTHER" id="PTHR30006:SF25">
    <property type="entry name" value="PHOSPHOGLYCERATE TRANSPORT REGULATORY PROTEIN PGTC"/>
    <property type="match status" value="1"/>
</dbReference>
<name>A0A7W8AGM9_9HYPH</name>
<dbReference type="GO" id="GO:0030288">
    <property type="term" value="C:outer membrane-bounded periplasmic space"/>
    <property type="evidence" value="ECO:0007669"/>
    <property type="project" value="TreeGrafter"/>
</dbReference>
<dbReference type="InterPro" id="IPR006059">
    <property type="entry name" value="SBP"/>
</dbReference>
<keyword evidence="2" id="KW-0574">Periplasm</keyword>
<evidence type="ECO:0000256" key="1">
    <source>
        <dbReference type="ARBA" id="ARBA00022729"/>
    </source>
</evidence>
<reference evidence="3 4" key="1">
    <citation type="submission" date="2020-08" db="EMBL/GenBank/DDBJ databases">
        <title>Genomic Encyclopedia of Type Strains, Phase IV (KMG-IV): sequencing the most valuable type-strain genomes for metagenomic binning, comparative biology and taxonomic classification.</title>
        <authorList>
            <person name="Goeker M."/>
        </authorList>
    </citation>
    <scope>NUCLEOTIDE SEQUENCE [LARGE SCALE GENOMIC DNA]</scope>
    <source>
        <strain evidence="3 4">DSM 25620</strain>
    </source>
</reference>
<keyword evidence="4" id="KW-1185">Reference proteome</keyword>
<proteinExistence type="predicted"/>
<dbReference type="EMBL" id="JACHIL010000001">
    <property type="protein sequence ID" value="MBB5090096.1"/>
    <property type="molecule type" value="Genomic_DNA"/>
</dbReference>
<dbReference type="AlphaFoldDB" id="A0A7W8AGM9"/>
<keyword evidence="1" id="KW-0732">Signal</keyword>
<evidence type="ECO:0000313" key="4">
    <source>
        <dbReference type="Proteomes" id="UP000531231"/>
    </source>
</evidence>
<dbReference type="Gene3D" id="3.40.190.10">
    <property type="entry name" value="Periplasmic binding protein-like II"/>
    <property type="match status" value="2"/>
</dbReference>
<organism evidence="3 4">
    <name type="scientific">Pseudochrobactrum saccharolyticum</name>
    <dbReference type="NCBI Taxonomy" id="354352"/>
    <lineage>
        <taxon>Bacteria</taxon>
        <taxon>Pseudomonadati</taxon>
        <taxon>Pseudomonadota</taxon>
        <taxon>Alphaproteobacteria</taxon>
        <taxon>Hyphomicrobiales</taxon>
        <taxon>Brucellaceae</taxon>
        <taxon>Pseudochrobactrum</taxon>
    </lineage>
</organism>
<dbReference type="Pfam" id="PF13416">
    <property type="entry name" value="SBP_bac_8"/>
    <property type="match status" value="1"/>
</dbReference>
<sequence length="343" mass="38605">MAATPMMFPALSGDKNAPVLVVYSSLDEPLARPMIEGFQKNNPDITVRYEDMLTTEIYERIVRETDDGLKTADFAFSSAMDLQVKLTNDGYAQASILPMSERWPSWANWRNTAYALTFEPAVFVYHKPEFKDRKPPSTRAELVAYLKEQGESVFGRIGTYDIERSGVGFLFMARDQEQFDDIWTVIQAMGSAGVKLYSTSQAIVERVADGRFVLGYNILGSYAADWASRNPDVGIILPKDYTVVMSRIGLVPEAAASPELGRRYLEFFMSKEGQTILARQLQIPAVSPEVAGDNTALTMQEIYGNKLKPVPVSPGLMVYLDQVKRSRLIAKWNDVLRQQKKYY</sequence>
<accession>A0A7W8AGM9</accession>
<evidence type="ECO:0000256" key="2">
    <source>
        <dbReference type="ARBA" id="ARBA00022764"/>
    </source>
</evidence>
<dbReference type="Proteomes" id="UP000531231">
    <property type="component" value="Unassembled WGS sequence"/>
</dbReference>
<protein>
    <submittedName>
        <fullName evidence="3">Iron(III) transport system substrate-binding protein</fullName>
    </submittedName>
</protein>
<evidence type="ECO:0000313" key="3">
    <source>
        <dbReference type="EMBL" id="MBB5090096.1"/>
    </source>
</evidence>
<gene>
    <name evidence="3" type="ORF">HNQ68_000608</name>
</gene>
<dbReference type="RefSeq" id="WP_225686118.1">
    <property type="nucleotide sequence ID" value="NZ_JACHIL010000001.1"/>
</dbReference>
<dbReference type="PANTHER" id="PTHR30006">
    <property type="entry name" value="THIAMINE-BINDING PERIPLASMIC PROTEIN-RELATED"/>
    <property type="match status" value="1"/>
</dbReference>
<comment type="caution">
    <text evidence="3">The sequence shown here is derived from an EMBL/GenBank/DDBJ whole genome shotgun (WGS) entry which is preliminary data.</text>
</comment>